<name>A0A2U1T1Q2_9MICO</name>
<dbReference type="InterPro" id="IPR029068">
    <property type="entry name" value="Glyas_Bleomycin-R_OHBP_Dase"/>
</dbReference>
<dbReference type="PANTHER" id="PTHR33993">
    <property type="entry name" value="GLYOXALASE-RELATED"/>
    <property type="match status" value="1"/>
</dbReference>
<protein>
    <submittedName>
        <fullName evidence="2">Glyoxalase</fullName>
    </submittedName>
</protein>
<dbReference type="RefSeq" id="WP_108997674.1">
    <property type="nucleotide sequence ID" value="NZ_QEEX01000001.1"/>
</dbReference>
<reference evidence="3" key="1">
    <citation type="submission" date="2018-04" db="EMBL/GenBank/DDBJ databases">
        <authorList>
            <person name="Liu S."/>
            <person name="Wang Z."/>
            <person name="Li J."/>
        </authorList>
    </citation>
    <scope>NUCLEOTIDE SEQUENCE [LARGE SCALE GENOMIC DNA]</scope>
    <source>
        <strain evidence="3">S1194</strain>
    </source>
</reference>
<keyword evidence="3" id="KW-1185">Reference proteome</keyword>
<dbReference type="AlphaFoldDB" id="A0A2U1T1Q2"/>
<evidence type="ECO:0000313" key="2">
    <source>
        <dbReference type="EMBL" id="PWB97787.1"/>
    </source>
</evidence>
<dbReference type="Gene3D" id="3.10.180.10">
    <property type="entry name" value="2,3-Dihydroxybiphenyl 1,2-Dioxygenase, domain 1"/>
    <property type="match status" value="1"/>
</dbReference>
<dbReference type="PROSITE" id="PS51819">
    <property type="entry name" value="VOC"/>
    <property type="match status" value="1"/>
</dbReference>
<evidence type="ECO:0000259" key="1">
    <source>
        <dbReference type="PROSITE" id="PS51819"/>
    </source>
</evidence>
<organism evidence="2 3">
    <name type="scientific">Homoserinimonas hongtaonis</name>
    <dbReference type="NCBI Taxonomy" id="2079791"/>
    <lineage>
        <taxon>Bacteria</taxon>
        <taxon>Bacillati</taxon>
        <taxon>Actinomycetota</taxon>
        <taxon>Actinomycetes</taxon>
        <taxon>Micrococcales</taxon>
        <taxon>Microbacteriaceae</taxon>
        <taxon>Homoserinimonas</taxon>
    </lineage>
</organism>
<dbReference type="PANTHER" id="PTHR33993:SF2">
    <property type="entry name" value="VOC DOMAIN-CONTAINING PROTEIN"/>
    <property type="match status" value="1"/>
</dbReference>
<dbReference type="InterPro" id="IPR037523">
    <property type="entry name" value="VOC_core"/>
</dbReference>
<gene>
    <name evidence="2" type="ORF">DF220_08060</name>
</gene>
<feature type="domain" description="VOC" evidence="1">
    <location>
        <begin position="4"/>
        <end position="131"/>
    </location>
</feature>
<evidence type="ECO:0000313" key="3">
    <source>
        <dbReference type="Proteomes" id="UP000244978"/>
    </source>
</evidence>
<dbReference type="InterPro" id="IPR052164">
    <property type="entry name" value="Anthracycline_SecMetBiosynth"/>
</dbReference>
<sequence length="147" mass="15699">MANLVVHFEIHATEPQKLLDFYSQLFDWKFTQYGEMSYWMIDTGDGAINTARQPGHGINGGLTEREGPRPEPGSAVNGCNIVVGVADADAAFAKALELGGTEAMALEDMEGIGRTAYILDPDNNLFGILSEVLSDGTNVMDGTDAGT</sequence>
<dbReference type="EMBL" id="QEEX01000001">
    <property type="protein sequence ID" value="PWB97787.1"/>
    <property type="molecule type" value="Genomic_DNA"/>
</dbReference>
<accession>A0A2U1T1Q2</accession>
<dbReference type="Pfam" id="PF00903">
    <property type="entry name" value="Glyoxalase"/>
    <property type="match status" value="1"/>
</dbReference>
<dbReference type="InterPro" id="IPR004360">
    <property type="entry name" value="Glyas_Fos-R_dOase_dom"/>
</dbReference>
<comment type="caution">
    <text evidence="2">The sequence shown here is derived from an EMBL/GenBank/DDBJ whole genome shotgun (WGS) entry which is preliminary data.</text>
</comment>
<dbReference type="SUPFAM" id="SSF54593">
    <property type="entry name" value="Glyoxalase/Bleomycin resistance protein/Dihydroxybiphenyl dioxygenase"/>
    <property type="match status" value="1"/>
</dbReference>
<dbReference type="Proteomes" id="UP000244978">
    <property type="component" value="Unassembled WGS sequence"/>
</dbReference>
<proteinExistence type="predicted"/>